<name>A0ABW2GHA4_9ACTN</name>
<dbReference type="GO" id="GO:0016746">
    <property type="term" value="F:acyltransferase activity"/>
    <property type="evidence" value="ECO:0007669"/>
    <property type="project" value="UniProtKB-KW"/>
</dbReference>
<accession>A0ABW2GHA4</accession>
<dbReference type="InterPro" id="IPR050832">
    <property type="entry name" value="Bact_Acetyltransf"/>
</dbReference>
<protein>
    <submittedName>
        <fullName evidence="4">GNAT family N-acetyltransferase</fullName>
        <ecNumber evidence="4">2.3.-.-</ecNumber>
    </submittedName>
</protein>
<evidence type="ECO:0000259" key="3">
    <source>
        <dbReference type="PROSITE" id="PS51186"/>
    </source>
</evidence>
<evidence type="ECO:0000313" key="5">
    <source>
        <dbReference type="Proteomes" id="UP001596413"/>
    </source>
</evidence>
<proteinExistence type="predicted"/>
<evidence type="ECO:0000256" key="1">
    <source>
        <dbReference type="ARBA" id="ARBA00022679"/>
    </source>
</evidence>
<keyword evidence="5" id="KW-1185">Reference proteome</keyword>
<dbReference type="InterPro" id="IPR016181">
    <property type="entry name" value="Acyl_CoA_acyltransferase"/>
</dbReference>
<gene>
    <name evidence="4" type="ORF">ACFQLX_09490</name>
</gene>
<dbReference type="SUPFAM" id="SSF55729">
    <property type="entry name" value="Acyl-CoA N-acyltransferases (Nat)"/>
    <property type="match status" value="1"/>
</dbReference>
<dbReference type="InterPro" id="IPR000182">
    <property type="entry name" value="GNAT_dom"/>
</dbReference>
<dbReference type="RefSeq" id="WP_386413750.1">
    <property type="nucleotide sequence ID" value="NZ_JBHSZO010000011.1"/>
</dbReference>
<dbReference type="CDD" id="cd04301">
    <property type="entry name" value="NAT_SF"/>
    <property type="match status" value="1"/>
</dbReference>
<feature type="domain" description="N-acetyltransferase" evidence="3">
    <location>
        <begin position="5"/>
        <end position="172"/>
    </location>
</feature>
<dbReference type="EMBL" id="JBHSZO010000011">
    <property type="protein sequence ID" value="MFC7218399.1"/>
    <property type="molecule type" value="Genomic_DNA"/>
</dbReference>
<dbReference type="PROSITE" id="PS51186">
    <property type="entry name" value="GNAT"/>
    <property type="match status" value="1"/>
</dbReference>
<dbReference type="PANTHER" id="PTHR43877">
    <property type="entry name" value="AMINOALKYLPHOSPHONATE N-ACETYLTRANSFERASE-RELATED-RELATED"/>
    <property type="match status" value="1"/>
</dbReference>
<dbReference type="Gene3D" id="3.40.630.30">
    <property type="match status" value="1"/>
</dbReference>
<reference evidence="5" key="1">
    <citation type="journal article" date="2019" name="Int. J. Syst. Evol. Microbiol.">
        <title>The Global Catalogue of Microorganisms (GCM) 10K type strain sequencing project: providing services to taxonomists for standard genome sequencing and annotation.</title>
        <authorList>
            <consortium name="The Broad Institute Genomics Platform"/>
            <consortium name="The Broad Institute Genome Sequencing Center for Infectious Disease"/>
            <person name="Wu L."/>
            <person name="Ma J."/>
        </authorList>
    </citation>
    <scope>NUCLEOTIDE SEQUENCE [LARGE SCALE GENOMIC DNA]</scope>
    <source>
        <strain evidence="5">CGMCC 1.13681</strain>
    </source>
</reference>
<keyword evidence="2 4" id="KW-0012">Acyltransferase</keyword>
<organism evidence="4 5">
    <name type="scientific">Streptomyces polyrhachis</name>
    <dbReference type="NCBI Taxonomy" id="1282885"/>
    <lineage>
        <taxon>Bacteria</taxon>
        <taxon>Bacillati</taxon>
        <taxon>Actinomycetota</taxon>
        <taxon>Actinomycetes</taxon>
        <taxon>Kitasatosporales</taxon>
        <taxon>Streptomycetaceae</taxon>
        <taxon>Streptomyces</taxon>
    </lineage>
</organism>
<comment type="caution">
    <text evidence="4">The sequence shown here is derived from an EMBL/GenBank/DDBJ whole genome shotgun (WGS) entry which is preliminary data.</text>
</comment>
<dbReference type="EC" id="2.3.-.-" evidence="4"/>
<sequence length="172" mass="18300">MNEELLIREAVPSDTEGVRAVGLAAWPPTYTPLAGARYVESRLAVWWSTQSTARGIAAGNVLVAEVAGGPEASGAGSRIVGMAGLGERGGVPVLWKLYVLPSYHGRGVGSALMAAVRARLKAAGAERLHLEYMAGNERAAAFYRAQGFREFARTPDPDHPELPDDVWMEAAL</sequence>
<keyword evidence="1 4" id="KW-0808">Transferase</keyword>
<dbReference type="Pfam" id="PF00583">
    <property type="entry name" value="Acetyltransf_1"/>
    <property type="match status" value="1"/>
</dbReference>
<evidence type="ECO:0000313" key="4">
    <source>
        <dbReference type="EMBL" id="MFC7218399.1"/>
    </source>
</evidence>
<dbReference type="Proteomes" id="UP001596413">
    <property type="component" value="Unassembled WGS sequence"/>
</dbReference>
<evidence type="ECO:0000256" key="2">
    <source>
        <dbReference type="ARBA" id="ARBA00023315"/>
    </source>
</evidence>